<protein>
    <submittedName>
        <fullName evidence="7 9">Sciellin</fullName>
    </submittedName>
</protein>
<keyword evidence="1 4" id="KW-0479">Metal-binding</keyword>
<dbReference type="RefSeq" id="NP_001005304.1">
    <property type="nucleotide sequence ID" value="NM_001005304.1"/>
</dbReference>
<dbReference type="PANTHER" id="PTHR15468">
    <property type="entry name" value="ZNF185"/>
    <property type="match status" value="1"/>
</dbReference>
<feature type="region of interest" description="Disordered" evidence="5">
    <location>
        <begin position="165"/>
        <end position="208"/>
    </location>
</feature>
<evidence type="ECO:0000256" key="2">
    <source>
        <dbReference type="ARBA" id="ARBA00022833"/>
    </source>
</evidence>
<dbReference type="GeneID" id="368684"/>
<evidence type="ECO:0000259" key="6">
    <source>
        <dbReference type="PROSITE" id="PS50023"/>
    </source>
</evidence>
<feature type="compositionally biased region" description="Low complexity" evidence="5">
    <location>
        <begin position="1"/>
        <end position="19"/>
    </location>
</feature>
<dbReference type="AGR" id="ZFIN:ZDB-GENE-030616-15"/>
<feature type="compositionally biased region" description="Low complexity" evidence="5">
    <location>
        <begin position="82"/>
        <end position="93"/>
    </location>
</feature>
<reference evidence="9" key="2">
    <citation type="journal article" date="2012" name="J. Pathol.">
        <title>An osteosarcoma zebrafish model implicates Mmp-19 and Ets-1 as well as reduced host immune response in angiogenesis and migration.</title>
        <authorList>
            <person name="Mohseny A.B."/>
            <person name="Xiao W."/>
            <person name="Carvalho R."/>
            <person name="Spaink H.P."/>
            <person name="Hogendoorn P.C."/>
            <person name="Cleton-Jansen A.M."/>
        </authorList>
    </citation>
    <scope>NUCLEOTIDE SEQUENCE</scope>
</reference>
<dbReference type="AlphaFoldDB" id="Q8AW38"/>
<reference evidence="9" key="5">
    <citation type="journal article" date="2015" name="PLoS ONE">
        <title>Molecular description of eye defects in the zebrafish Pax6b mutant, sunrise, reveals a Pax6b-dependent genetic network in the developing anterior chamber.</title>
        <authorList>
            <person name="Takamiya M."/>
            <person name="Weger B.D."/>
            <person name="Schindler S."/>
            <person name="Beil T."/>
            <person name="Yang L."/>
            <person name="Armant O."/>
            <person name="Ferg M."/>
            <person name="Schlunck G."/>
            <person name="Reinhard T."/>
            <person name="Dickmeis T."/>
            <person name="Rastegar S."/>
            <person name="Strahle U."/>
        </authorList>
    </citation>
    <scope>NUCLEOTIDE SEQUENCE</scope>
</reference>
<evidence type="ECO:0000256" key="3">
    <source>
        <dbReference type="ARBA" id="ARBA00023038"/>
    </source>
</evidence>
<evidence type="ECO:0000313" key="8">
    <source>
        <dbReference type="Proteomes" id="UP000000437"/>
    </source>
</evidence>
<feature type="region of interest" description="Disordered" evidence="5">
    <location>
        <begin position="1"/>
        <end position="143"/>
    </location>
</feature>
<reference evidence="8" key="3">
    <citation type="journal article" date="2013" name="Nature">
        <title>The zebrafish reference genome sequence and its relationship to the human genome.</title>
        <authorList>
            <consortium name="Genome Reference Consortium Zebrafish"/>
            <person name="Howe K."/>
            <person name="Clark M.D."/>
            <person name="Torroja C.F."/>
            <person name="Torrance J."/>
            <person name="Berthelot C."/>
            <person name="Muffato M."/>
            <person name="Collins J.E."/>
            <person name="Humphray S."/>
            <person name="McLaren K."/>
            <person name="Matthews L."/>
            <person name="McLaren S."/>
            <person name="Sealy I."/>
            <person name="Caccamo M."/>
            <person name="Churcher C."/>
            <person name="Scott C."/>
            <person name="Barrett J.C."/>
            <person name="Koch R."/>
            <person name="Rauch G.J."/>
            <person name="White S."/>
            <person name="Chow W."/>
            <person name="Kilian B."/>
            <person name="Quintais L.T."/>
            <person name="Guerra-Assuncao J.A."/>
            <person name="Zhou Y."/>
            <person name="Gu Y."/>
            <person name="Yen J."/>
            <person name="Vogel J.H."/>
            <person name="Eyre T."/>
            <person name="Redmond S."/>
            <person name="Banerjee R."/>
            <person name="Chi J."/>
            <person name="Fu B."/>
            <person name="Langley E."/>
            <person name="Maguire S.F."/>
            <person name="Laird G.K."/>
            <person name="Lloyd D."/>
            <person name="Kenyon E."/>
            <person name="Donaldson S."/>
            <person name="Sehra H."/>
            <person name="Almeida-King J."/>
            <person name="Loveland J."/>
            <person name="Trevanion S."/>
            <person name="Jones M."/>
            <person name="Quail M."/>
            <person name="Willey D."/>
            <person name="Hunt A."/>
            <person name="Burton J."/>
            <person name="Sims S."/>
            <person name="McLay K."/>
            <person name="Plumb B."/>
            <person name="Davis J."/>
            <person name="Clee C."/>
            <person name="Oliver K."/>
            <person name="Clark R."/>
            <person name="Riddle C."/>
            <person name="Elliot D."/>
            <person name="Eliott D."/>
            <person name="Threadgold G."/>
            <person name="Harden G."/>
            <person name="Ware D."/>
            <person name="Begum S."/>
            <person name="Mortimore B."/>
            <person name="Mortimer B."/>
            <person name="Kerry G."/>
            <person name="Heath P."/>
            <person name="Phillimore B."/>
            <person name="Tracey A."/>
            <person name="Corby N."/>
            <person name="Dunn M."/>
            <person name="Johnson C."/>
            <person name="Wood J."/>
            <person name="Clark S."/>
            <person name="Pelan S."/>
            <person name="Griffiths G."/>
            <person name="Smith M."/>
            <person name="Glithero R."/>
            <person name="Howden P."/>
            <person name="Barker N."/>
            <person name="Lloyd C."/>
            <person name="Stevens C."/>
            <person name="Harley J."/>
            <person name="Holt K."/>
            <person name="Panagiotidis G."/>
            <person name="Lovell J."/>
            <person name="Beasley H."/>
            <person name="Henderson C."/>
            <person name="Gordon D."/>
            <person name="Auger K."/>
            <person name="Wright D."/>
            <person name="Collins J."/>
            <person name="Raisen C."/>
            <person name="Dyer L."/>
            <person name="Leung K."/>
            <person name="Robertson L."/>
            <person name="Ambridge K."/>
            <person name="Leongamornlert D."/>
            <person name="McGuire S."/>
            <person name="Gilderthorp R."/>
            <person name="Griffiths C."/>
            <person name="Manthravadi D."/>
            <person name="Nichol S."/>
            <person name="Barker G."/>
            <person name="Whitehead S."/>
            <person name="Kay M."/>
            <person name="Brown J."/>
            <person name="Murnane C."/>
            <person name="Gray E."/>
            <person name="Humphries M."/>
            <person name="Sycamore N."/>
            <person name="Barker D."/>
            <person name="Saunders D."/>
            <person name="Wallis J."/>
            <person name="Babbage A."/>
            <person name="Hammond S."/>
            <person name="Mashreghi-Mohammadi M."/>
            <person name="Barr L."/>
            <person name="Martin S."/>
            <person name="Wray P."/>
            <person name="Ellington A."/>
            <person name="Matthews N."/>
            <person name="Ellwood M."/>
            <person name="Woodmansey R."/>
            <person name="Clark G."/>
            <person name="Cooper J."/>
            <person name="Cooper J."/>
            <person name="Tromans A."/>
            <person name="Grafham D."/>
            <person name="Skuce C."/>
            <person name="Pandian R."/>
            <person name="Andrews R."/>
            <person name="Harrison E."/>
            <person name="Kimberley A."/>
            <person name="Garnett J."/>
            <person name="Fosker N."/>
            <person name="Hall R."/>
            <person name="Garner P."/>
            <person name="Kelly D."/>
            <person name="Bird C."/>
            <person name="Palmer S."/>
            <person name="Gehring I."/>
            <person name="Berger A."/>
            <person name="Dooley C.M."/>
            <person name="Ersan-Urun Z."/>
            <person name="Eser C."/>
            <person name="Geiger H."/>
            <person name="Geisler M."/>
            <person name="Karotki L."/>
            <person name="Kirn A."/>
            <person name="Konantz J."/>
            <person name="Konantz M."/>
            <person name="Oberlander M."/>
            <person name="Rudolph-Geiger S."/>
            <person name="Teucke M."/>
            <person name="Lanz C."/>
            <person name="Raddatz G."/>
            <person name="Osoegawa K."/>
            <person name="Zhu B."/>
            <person name="Rapp A."/>
            <person name="Widaa S."/>
            <person name="Langford C."/>
            <person name="Yang F."/>
            <person name="Schuster S.C."/>
            <person name="Carter N.P."/>
            <person name="Harrow J."/>
            <person name="Ning Z."/>
            <person name="Herrero J."/>
            <person name="Searle S.M."/>
            <person name="Enright A."/>
            <person name="Geisler R."/>
            <person name="Plasterk R.H."/>
            <person name="Lee C."/>
            <person name="Westerfield M."/>
            <person name="de Jong P.J."/>
            <person name="Zon L.I."/>
            <person name="Postlethwait J.H."/>
            <person name="Nusslein-Volhard C."/>
            <person name="Hubbard T.J."/>
            <person name="Roest Crollius H."/>
            <person name="Rogers J."/>
            <person name="Stemple D.L."/>
        </authorList>
    </citation>
    <scope>NUCLEOTIDE SEQUENCE [LARGE SCALE GENOMIC DNA]</scope>
</reference>
<keyword evidence="3 4" id="KW-0440">LIM domain</keyword>
<dbReference type="ZFIN" id="ZDB-GENE-030616-15">
    <property type="gene designation" value="scel"/>
</dbReference>
<reference evidence="7" key="1">
    <citation type="submission" date="2009-01" db="EMBL/GenBank/DDBJ databases">
        <authorList>
            <person name="Hammond S."/>
        </authorList>
    </citation>
    <scope>NUCLEOTIDE SEQUENCE</scope>
</reference>
<feature type="compositionally biased region" description="Basic and acidic residues" evidence="5">
    <location>
        <begin position="165"/>
        <end position="196"/>
    </location>
</feature>
<accession>Q8AW38</accession>
<dbReference type="InterPro" id="IPR052621">
    <property type="entry name" value="Cell_Prolif/Cornif_Regul"/>
</dbReference>
<dbReference type="EMBL" id="AL645826">
    <property type="protein sequence ID" value="CAD58732.1"/>
    <property type="molecule type" value="Genomic_DNA"/>
</dbReference>
<dbReference type="PROSITE" id="PS00478">
    <property type="entry name" value="LIM_DOMAIN_1"/>
    <property type="match status" value="1"/>
</dbReference>
<feature type="compositionally biased region" description="Low complexity" evidence="5">
    <location>
        <begin position="126"/>
        <end position="143"/>
    </location>
</feature>
<dbReference type="OrthoDB" id="9908139at2759"/>
<feature type="domain" description="LIM zinc-binding" evidence="6">
    <location>
        <begin position="503"/>
        <end position="569"/>
    </location>
</feature>
<reference evidence="9" key="4">
    <citation type="journal article" date="2015" name="Nat. Commun.">
        <title>RFX transcription factors are essential for hearing in mice.</title>
        <authorList>
            <person name="Elkon R."/>
            <person name="Milon B."/>
            <person name="Morrison L."/>
            <person name="Shah M."/>
            <person name="Vijayakumar S."/>
            <person name="Racherla M."/>
            <person name="Leitch C.C."/>
            <person name="Silipino L."/>
            <person name="Hadi S."/>
            <person name="Weiss-Gayet M."/>
            <person name="Barras E."/>
            <person name="Schmid C.D."/>
            <person name="Ait-Lounis A."/>
            <person name="Barnes A."/>
            <person name="Song Y."/>
            <person name="Eisenman D.J."/>
            <person name="Eliyahu E."/>
            <person name="Frolenkov G.I."/>
            <person name="Strome S.E."/>
            <person name="Durand B."/>
            <person name="Zaghloul N.A."/>
            <person name="Jones S.M."/>
            <person name="Reith W."/>
            <person name="Hertzano R."/>
        </authorList>
    </citation>
    <scope>NUCLEOTIDE SEQUENCE</scope>
</reference>
<dbReference type="KEGG" id="dre:368684"/>
<dbReference type="GO" id="GO:0046872">
    <property type="term" value="F:metal ion binding"/>
    <property type="evidence" value="ECO:0007669"/>
    <property type="project" value="UniProtKB-KW"/>
</dbReference>
<dbReference type="PROSITE" id="PS50023">
    <property type="entry name" value="LIM_DOMAIN_2"/>
    <property type="match status" value="1"/>
</dbReference>
<organism evidence="7">
    <name type="scientific">Danio rerio</name>
    <name type="common">Zebrafish</name>
    <name type="synonym">Brachydanio rerio</name>
    <dbReference type="NCBI Taxonomy" id="7955"/>
    <lineage>
        <taxon>Eukaryota</taxon>
        <taxon>Metazoa</taxon>
        <taxon>Chordata</taxon>
        <taxon>Craniata</taxon>
        <taxon>Vertebrata</taxon>
        <taxon>Euteleostomi</taxon>
        <taxon>Actinopterygii</taxon>
        <taxon>Neopterygii</taxon>
        <taxon>Teleostei</taxon>
        <taxon>Ostariophysi</taxon>
        <taxon>Cypriniformes</taxon>
        <taxon>Danionidae</taxon>
        <taxon>Danioninae</taxon>
        <taxon>Danio</taxon>
    </lineage>
</organism>
<dbReference type="InterPro" id="IPR001781">
    <property type="entry name" value="Znf_LIM"/>
</dbReference>
<keyword evidence="2 4" id="KW-0862">Zinc</keyword>
<gene>
    <name evidence="9 10" type="primary">scel</name>
    <name evidence="9" type="synonym">si:by173d22.2</name>
    <name evidence="9" type="synonym">wu:fc20b10</name>
    <name evidence="7" type="ORF">bY173D22.2-001</name>
</gene>
<dbReference type="CDD" id="cd08368">
    <property type="entry name" value="LIM"/>
    <property type="match status" value="1"/>
</dbReference>
<reference evidence="9" key="7">
    <citation type="submission" date="2025-04" db="UniProtKB">
        <authorList>
            <consortium name="RefSeq"/>
        </authorList>
    </citation>
    <scope>IDENTIFICATION</scope>
</reference>
<proteinExistence type="predicted"/>
<keyword evidence="8" id="KW-1185">Reference proteome</keyword>
<name>Q8AW38_DANRE</name>
<dbReference type="CTD" id="8796"/>
<reference evidence="9" key="6">
    <citation type="journal article" date="2023" name="Sci. Rep.">
        <title>A temporal single cell transcriptome atlas of zebrafish anterior segment development.</title>
        <authorList>
            <person name="Vocking O."/>
            <person name="Famulski J.K."/>
        </authorList>
    </citation>
    <scope>NUCLEOTIDE SEQUENCE</scope>
</reference>
<evidence type="ECO:0000313" key="7">
    <source>
        <dbReference type="EMBL" id="CAD58732.1"/>
    </source>
</evidence>
<evidence type="ECO:0000256" key="4">
    <source>
        <dbReference type="PROSITE-ProRule" id="PRU00125"/>
    </source>
</evidence>
<dbReference type="PANTHER" id="PTHR15468:SF7">
    <property type="entry name" value="SCIELLIN"/>
    <property type="match status" value="1"/>
</dbReference>
<sequence>MSFTGKSNSQSGTTSSTGSINPVNESKKKTSLLKDNSWIKSNVNEDQKVEQETNFGKTVLSRYKSNESLTSPQDKTSKTETKTTTVTTSPGSSVQALSKRFGGSQDKLNETRTPLNKPSVKSLPRTSTTSTTTTVKNGTKTTETTVTTTKQDVVKSSTKLETVIDRNPADSSTRRTGDYKTTRQEDITVKSSKDTVDGPSSPVKTTTSIKSYTKEDVLPAKTTPYSVQSTKSDSKTEVVTVKSSKTVIDTIKTYTKEDVTSTNTKRPTSPVKTTTSIKTFTKEDVSPAKSTTTTTYTTKSDYKTEVATVKSSKDIIDIPASPVKTTTSIKTYTKEDVTSPKTTPYSVRSTKSSKDFLYDTPTKTSISDYKTEVVTVNSSKDIVDIYSIKSYTKEDVSPTKTTSDSIRSTKSSEDLLYDTLIPLSIKSTNSKPDSSREDLSSSKTVRTVYSTIDRNEWSTDLSPSYTRTSYTESRPFEYMSDSLTSKTTTTVYSSPERKVNAKDICTYCNQSMYTDEKFILDDMNINCHARCFKCGVCNTSLGNLRAGDSLWVYQCAIHCASCFGVTKNKWMR</sequence>
<evidence type="ECO:0000313" key="9">
    <source>
        <dbReference type="RefSeq" id="NP_001005304.1"/>
    </source>
</evidence>
<evidence type="ECO:0000256" key="1">
    <source>
        <dbReference type="ARBA" id="ARBA00022723"/>
    </source>
</evidence>
<dbReference type="Proteomes" id="UP000000437">
    <property type="component" value="Chromosome 9"/>
</dbReference>
<dbReference type="Gene3D" id="2.10.110.10">
    <property type="entry name" value="Cysteine Rich Protein"/>
    <property type="match status" value="1"/>
</dbReference>
<evidence type="ECO:0000313" key="10">
    <source>
        <dbReference type="ZFIN" id="ZDB-GENE-030616-15"/>
    </source>
</evidence>
<dbReference type="SMART" id="SM00132">
    <property type="entry name" value="LIM"/>
    <property type="match status" value="1"/>
</dbReference>
<evidence type="ECO:0000256" key="5">
    <source>
        <dbReference type="SAM" id="MobiDB-lite"/>
    </source>
</evidence>